<dbReference type="RefSeq" id="WP_281094211.1">
    <property type="nucleotide sequence ID" value="NZ_JARYZI010000005.1"/>
</dbReference>
<comment type="caution">
    <text evidence="7">The sequence shown here is derived from an EMBL/GenBank/DDBJ whole genome shotgun (WGS) entry which is preliminary data.</text>
</comment>
<keyword evidence="2 7" id="KW-0645">Protease</keyword>
<keyword evidence="1" id="KW-0690">Ribosome biogenesis</keyword>
<dbReference type="GO" id="GO:0008233">
    <property type="term" value="F:peptidase activity"/>
    <property type="evidence" value="ECO:0007669"/>
    <property type="project" value="UniProtKB-KW"/>
</dbReference>
<evidence type="ECO:0000256" key="6">
    <source>
        <dbReference type="ARBA" id="ARBA00044538"/>
    </source>
</evidence>
<dbReference type="Gene3D" id="3.30.70.1490">
    <property type="entry name" value="Cysteine protease Prp"/>
    <property type="match status" value="1"/>
</dbReference>
<dbReference type="InterPro" id="IPR036764">
    <property type="entry name" value="Peptidase_Prp_sf"/>
</dbReference>
<dbReference type="CDD" id="cd16332">
    <property type="entry name" value="Prp-like"/>
    <property type="match status" value="1"/>
</dbReference>
<dbReference type="GO" id="GO:0006508">
    <property type="term" value="P:proteolysis"/>
    <property type="evidence" value="ECO:0007669"/>
    <property type="project" value="UniProtKB-KW"/>
</dbReference>
<dbReference type="EMBL" id="JARYZI010000005">
    <property type="protein sequence ID" value="MDH8678368.1"/>
    <property type="molecule type" value="Genomic_DNA"/>
</dbReference>
<reference evidence="7 8" key="1">
    <citation type="submission" date="2023-04" db="EMBL/GenBank/DDBJ databases">
        <title>Fusibacter bizertensis strain WBS, isolated from littoral bottom sediments of the Arctic seas - biochemical and genomic analysis.</title>
        <authorList>
            <person name="Brioukhanov A.L."/>
        </authorList>
    </citation>
    <scope>NUCLEOTIDE SEQUENCE [LARGE SCALE GENOMIC DNA]</scope>
    <source>
        <strain evidence="7 8">WBS</strain>
    </source>
</reference>
<evidence type="ECO:0000256" key="5">
    <source>
        <dbReference type="ARBA" id="ARBA00044503"/>
    </source>
</evidence>
<keyword evidence="3" id="KW-0378">Hydrolase</keyword>
<comment type="similarity">
    <text evidence="5">Belongs to the Prp family.</text>
</comment>
<evidence type="ECO:0000256" key="3">
    <source>
        <dbReference type="ARBA" id="ARBA00022801"/>
    </source>
</evidence>
<keyword evidence="4" id="KW-0788">Thiol protease</keyword>
<organism evidence="7 8">
    <name type="scientific">Fusibacter bizertensis</name>
    <dbReference type="NCBI Taxonomy" id="1488331"/>
    <lineage>
        <taxon>Bacteria</taxon>
        <taxon>Bacillati</taxon>
        <taxon>Bacillota</taxon>
        <taxon>Clostridia</taxon>
        <taxon>Eubacteriales</taxon>
        <taxon>Eubacteriales Family XII. Incertae Sedis</taxon>
        <taxon>Fusibacter</taxon>
    </lineage>
</organism>
<dbReference type="PANTHER" id="PTHR39178:SF1">
    <property type="entry name" value="RIBOSOMAL-PROCESSING CYSTEINE PROTEASE PRP"/>
    <property type="match status" value="1"/>
</dbReference>
<evidence type="ECO:0000256" key="1">
    <source>
        <dbReference type="ARBA" id="ARBA00022517"/>
    </source>
</evidence>
<sequence>MIKVEIQRNVVHYCAVKITGHAYSDEPGRDLVCAAVSTLAQTLANAIEEVGGIPEKSLDLKISSGHFQLRLKNDDLSDVIDIIFGTFRVGIEAIERTYKEYIKLKIKEVQGTC</sequence>
<name>A0ABT6ND64_9FIRM</name>
<keyword evidence="8" id="KW-1185">Reference proteome</keyword>
<proteinExistence type="inferred from homology"/>
<evidence type="ECO:0000256" key="2">
    <source>
        <dbReference type="ARBA" id="ARBA00022670"/>
    </source>
</evidence>
<dbReference type="PANTHER" id="PTHR39178">
    <property type="entry name" value="HYPOTHETICAL RIBOSOME-ASSOCIATED PROTEIN"/>
    <property type="match status" value="1"/>
</dbReference>
<dbReference type="SUPFAM" id="SSF118010">
    <property type="entry name" value="TM1457-like"/>
    <property type="match status" value="1"/>
</dbReference>
<evidence type="ECO:0000313" key="7">
    <source>
        <dbReference type="EMBL" id="MDH8678368.1"/>
    </source>
</evidence>
<gene>
    <name evidence="7" type="ORF">QE109_09435</name>
</gene>
<evidence type="ECO:0000313" key="8">
    <source>
        <dbReference type="Proteomes" id="UP001158045"/>
    </source>
</evidence>
<accession>A0ABT6ND64</accession>
<evidence type="ECO:0000256" key="4">
    <source>
        <dbReference type="ARBA" id="ARBA00022807"/>
    </source>
</evidence>
<dbReference type="InterPro" id="IPR007422">
    <property type="entry name" value="Peptidase_Prp"/>
</dbReference>
<dbReference type="Proteomes" id="UP001158045">
    <property type="component" value="Unassembled WGS sequence"/>
</dbReference>
<protein>
    <recommendedName>
        <fullName evidence="6">Ribosomal processing cysteine protease Prp</fullName>
    </recommendedName>
</protein>
<dbReference type="Pfam" id="PF04327">
    <property type="entry name" value="Peptidase_Prp"/>
    <property type="match status" value="1"/>
</dbReference>